<feature type="compositionally biased region" description="Low complexity" evidence="7">
    <location>
        <begin position="1035"/>
        <end position="1057"/>
    </location>
</feature>
<evidence type="ECO:0000259" key="10">
    <source>
        <dbReference type="Pfam" id="PF13087"/>
    </source>
</evidence>
<evidence type="ECO:0000259" key="8">
    <source>
        <dbReference type="Pfam" id="PF12726"/>
    </source>
</evidence>
<feature type="compositionally biased region" description="Basic and acidic residues" evidence="7">
    <location>
        <begin position="1978"/>
        <end position="1995"/>
    </location>
</feature>
<proteinExistence type="inferred from homology"/>
<dbReference type="GO" id="GO:0004386">
    <property type="term" value="F:helicase activity"/>
    <property type="evidence" value="ECO:0007669"/>
    <property type="project" value="UniProtKB-KW"/>
</dbReference>
<evidence type="ECO:0000256" key="4">
    <source>
        <dbReference type="ARBA" id="ARBA00022806"/>
    </source>
</evidence>
<dbReference type="GO" id="GO:0016604">
    <property type="term" value="C:nuclear body"/>
    <property type="evidence" value="ECO:0007669"/>
    <property type="project" value="TreeGrafter"/>
</dbReference>
<evidence type="ECO:0000256" key="7">
    <source>
        <dbReference type="SAM" id="MobiDB-lite"/>
    </source>
</evidence>
<dbReference type="InterPro" id="IPR024481">
    <property type="entry name" value="Helicase_Sen1_N"/>
</dbReference>
<feature type="domain" description="Helicase SEN1 beta-barrel" evidence="11">
    <location>
        <begin position="1232"/>
        <end position="1325"/>
    </location>
</feature>
<dbReference type="PANTHER" id="PTHR10887">
    <property type="entry name" value="DNA2/NAM7 HELICASE FAMILY"/>
    <property type="match status" value="1"/>
</dbReference>
<dbReference type="Gene3D" id="3.40.50.300">
    <property type="entry name" value="P-loop containing nucleotide triphosphate hydrolases"/>
    <property type="match status" value="2"/>
</dbReference>
<dbReference type="GO" id="GO:0006369">
    <property type="term" value="P:termination of RNA polymerase II transcription"/>
    <property type="evidence" value="ECO:0007669"/>
    <property type="project" value="TreeGrafter"/>
</dbReference>
<keyword evidence="3" id="KW-0378">Hydrolase</keyword>
<dbReference type="OrthoDB" id="6513042at2759"/>
<organism evidence="12 13">
    <name type="scientific">Rhodotorula taiwanensis</name>
    <dbReference type="NCBI Taxonomy" id="741276"/>
    <lineage>
        <taxon>Eukaryota</taxon>
        <taxon>Fungi</taxon>
        <taxon>Dikarya</taxon>
        <taxon>Basidiomycota</taxon>
        <taxon>Pucciniomycotina</taxon>
        <taxon>Microbotryomycetes</taxon>
        <taxon>Sporidiobolales</taxon>
        <taxon>Sporidiobolaceae</taxon>
        <taxon>Rhodotorula</taxon>
    </lineage>
</organism>
<reference evidence="12 13" key="1">
    <citation type="journal article" date="2018" name="Front. Microbiol.">
        <title>Prospects for Fungal Bioremediation of Acidic Radioactive Waste Sites: Characterization and Genome Sequence of Rhodotorula taiwanensis MD1149.</title>
        <authorList>
            <person name="Tkavc R."/>
            <person name="Matrosova V.Y."/>
            <person name="Grichenko O.E."/>
            <person name="Gostincar C."/>
            <person name="Volpe R.P."/>
            <person name="Klimenkova P."/>
            <person name="Gaidamakova E.K."/>
            <person name="Zhou C.E."/>
            <person name="Stewart B.J."/>
            <person name="Lyman M.G."/>
            <person name="Malfatti S.A."/>
            <person name="Rubinfeld B."/>
            <person name="Courtot M."/>
            <person name="Singh J."/>
            <person name="Dalgard C.L."/>
            <person name="Hamilton T."/>
            <person name="Frey K.G."/>
            <person name="Gunde-Cimerman N."/>
            <person name="Dugan L."/>
            <person name="Daly M.J."/>
        </authorList>
    </citation>
    <scope>NUCLEOTIDE SEQUENCE [LARGE SCALE GENOMIC DNA]</scope>
    <source>
        <strain evidence="12 13">MD1149</strain>
    </source>
</reference>
<dbReference type="InterPro" id="IPR045055">
    <property type="entry name" value="DNA2/NAM7-like"/>
</dbReference>
<dbReference type="Pfam" id="PF13086">
    <property type="entry name" value="AAA_11"/>
    <property type="match status" value="1"/>
</dbReference>
<keyword evidence="2" id="KW-0547">Nucleotide-binding</keyword>
<dbReference type="FunFam" id="3.40.50.300:FF:000326">
    <property type="entry name" value="P-loop containing nucleoside triphosphate hydrolase"/>
    <property type="match status" value="1"/>
</dbReference>
<dbReference type="GO" id="GO:0001147">
    <property type="term" value="F:transcription termination site sequence-specific DNA binding"/>
    <property type="evidence" value="ECO:0007669"/>
    <property type="project" value="TreeGrafter"/>
</dbReference>
<dbReference type="Pfam" id="PF12726">
    <property type="entry name" value="SEN1_N"/>
    <property type="match status" value="1"/>
</dbReference>
<feature type="domain" description="DNA2/NAM7 helicase-like C-terminal" evidence="10">
    <location>
        <begin position="1670"/>
        <end position="1883"/>
    </location>
</feature>
<evidence type="ECO:0000256" key="6">
    <source>
        <dbReference type="SAM" id="Coils"/>
    </source>
</evidence>
<dbReference type="InterPro" id="IPR027417">
    <property type="entry name" value="P-loop_NTPase"/>
</dbReference>
<feature type="region of interest" description="Disordered" evidence="7">
    <location>
        <begin position="1"/>
        <end position="27"/>
    </location>
</feature>
<dbReference type="SUPFAM" id="SSF52540">
    <property type="entry name" value="P-loop containing nucleoside triphosphate hydrolases"/>
    <property type="match status" value="1"/>
</dbReference>
<dbReference type="Pfam" id="PF23576">
    <property type="entry name" value="SEN1_barrel"/>
    <property type="match status" value="1"/>
</dbReference>
<keyword evidence="13" id="KW-1185">Reference proteome</keyword>
<dbReference type="GO" id="GO:0005524">
    <property type="term" value="F:ATP binding"/>
    <property type="evidence" value="ECO:0007669"/>
    <property type="project" value="UniProtKB-KW"/>
</dbReference>
<feature type="compositionally biased region" description="Low complexity" evidence="7">
    <location>
        <begin position="1966"/>
        <end position="1977"/>
    </location>
</feature>
<evidence type="ECO:0000256" key="1">
    <source>
        <dbReference type="ARBA" id="ARBA00007913"/>
    </source>
</evidence>
<feature type="region of interest" description="Disordered" evidence="7">
    <location>
        <begin position="888"/>
        <end position="910"/>
    </location>
</feature>
<dbReference type="GO" id="GO:0016787">
    <property type="term" value="F:hydrolase activity"/>
    <property type="evidence" value="ECO:0007669"/>
    <property type="project" value="UniProtKB-KW"/>
</dbReference>
<dbReference type="Pfam" id="PF13087">
    <property type="entry name" value="AAA_12"/>
    <property type="match status" value="1"/>
</dbReference>
<evidence type="ECO:0000256" key="2">
    <source>
        <dbReference type="ARBA" id="ARBA00022741"/>
    </source>
</evidence>
<keyword evidence="6" id="KW-0175">Coiled coil</keyword>
<comment type="similarity">
    <text evidence="1">Belongs to the DNA2/NAM7 helicase family.</text>
</comment>
<dbReference type="CDD" id="cd18808">
    <property type="entry name" value="SF1_C_Upf1"/>
    <property type="match status" value="1"/>
</dbReference>
<feature type="region of interest" description="Disordered" evidence="7">
    <location>
        <begin position="1952"/>
        <end position="2045"/>
    </location>
</feature>
<dbReference type="InterPro" id="IPR056474">
    <property type="entry name" value="SEN1_barrel"/>
</dbReference>
<dbReference type="STRING" id="741276.A0A2S5BFH0"/>
<keyword evidence="5" id="KW-0067">ATP-binding</keyword>
<feature type="coiled-coil region" evidence="6">
    <location>
        <begin position="1510"/>
        <end position="1544"/>
    </location>
</feature>
<dbReference type="CDD" id="cd18042">
    <property type="entry name" value="DEXXQc_SETX"/>
    <property type="match status" value="1"/>
</dbReference>
<gene>
    <name evidence="12" type="ORF">BMF94_1421</name>
</gene>
<feature type="domain" description="Helicase Sen1 N-terminal" evidence="8">
    <location>
        <begin position="130"/>
        <end position="941"/>
    </location>
</feature>
<dbReference type="Proteomes" id="UP000237144">
    <property type="component" value="Unassembled WGS sequence"/>
</dbReference>
<dbReference type="PANTHER" id="PTHR10887:SF495">
    <property type="entry name" value="HELICASE SENATAXIN ISOFORM X1-RELATED"/>
    <property type="match status" value="1"/>
</dbReference>
<evidence type="ECO:0000313" key="12">
    <source>
        <dbReference type="EMBL" id="POY75519.1"/>
    </source>
</evidence>
<keyword evidence="4" id="KW-0347">Helicase</keyword>
<feature type="compositionally biased region" description="Polar residues" evidence="7">
    <location>
        <begin position="1"/>
        <end position="21"/>
    </location>
</feature>
<dbReference type="InterPro" id="IPR041679">
    <property type="entry name" value="DNA2/NAM7-like_C"/>
</dbReference>
<comment type="caution">
    <text evidence="12">The sequence shown here is derived from an EMBL/GenBank/DDBJ whole genome shotgun (WGS) entry which is preliminary data.</text>
</comment>
<feature type="region of interest" description="Disordered" evidence="7">
    <location>
        <begin position="1124"/>
        <end position="1158"/>
    </location>
</feature>
<name>A0A2S5BFH0_9BASI</name>
<evidence type="ECO:0000256" key="5">
    <source>
        <dbReference type="ARBA" id="ARBA00022840"/>
    </source>
</evidence>
<protein>
    <submittedName>
        <fullName evidence="12">Uncharacterized protein</fullName>
    </submittedName>
</protein>
<sequence>MSARQSASSSRPLATASTAQLSPPPALLGELSALRDPTRASEDLWSDTTEQSLLWLLKTGDNATSRDVTLAVDISSKGKGRALIDEDGVALDHSLVHWYCGAHGARDCWEPAVFCIRLLGMKRVGEVGDWRNRFERLMTACPACVEAYQVAKDIFYEQYLRHVKSDKSIQNFTHGIENLEYVSVMQAFAAAGFDTPPPGAADSQWRPSRAGSLGRVHPAALHNILVNPRLYENEDVLTMLTTALPDTLAMLPLRASSGLLALRLHRERALRDFAQQSLEACTKEVPAEWVRLTGIAAVVDSHLGVMASRDRGATDAELGINLAYTDNLSDFMAGLAACLAALSGDAIRANFLRKASTASSGLDVVHLVASHLGDAGDHLAGVLASFRLLLERLGPDFWSVADERYEEVVLHAVLDNQQVHDAIQHRAETDPSGTERRLVSPYEDWIFPFLHSVAHSSALFVNSLALFASTLLDRLQQSRYDAEARLRALEIAFAILHDVFLAGATVAPTNGSVEVIAATPRYPHAGAAERVLDLHAPLIIQLAFATSYATVEWTRARELARSFVGGIMRRDGKAISRAVFRIANFASQTASRKRREDKRLQRIAASETSAAKEPESPAIPLPRVLSYGKPMWEHAYANVRETDTSGVTILLQGIAPAAQFEKLTSRTWAVKDLVRPQMKAVNDALSVVRDPLVGLLVSLSEESTSVLHEFLELQHVVVHLVSLVFSPVEAISSAAQGLIKQAYDVSARRDVFYRLVERHTEQTFRGLASVLQAFQTSAKALPEVCGVATRVVRCCSDLLDVLCAPTDGLLRDADFVSRNHDEKLQPRLLALWKLMGDALALLFKQTPQWAIYFENEAMTEWMRDAVLFGVDMLDQIRVLELVISGESLDSSASGVPPPSPSKERAQESSTAEQMIAALADPLEEVIAWLRLNDEGLLHQSFDLVLRMISRFTRSGIRLRDTTFEKLRRISEKPADRTGHRRSTILREDQLLNLREALQTNETAVRRRKSRGEVLELSDDEAAGKTPTSRLRITGSVSHSSVPVARPPSSKASSSRAAAKVERRPRGVPWTTYSSKKASASETESSDDEGAIRDAEGKKVTGLALLAKDQKPSFKKLEPRRGVKAIGLGLGARDEAGRGSGPRRGPQQATEEDRQATRAARLRAGQDLSRLHRAILQWDPTYDDEVPPNVRLLDRLPTAFKTAQEYAAAFEPLLLTEAWEQVRQAKSEALKEGQVYRLNVAGRQSVDDFVDVFCTIDHNELRDRVFFSDTDFVWLRQGQRQIFAKVQSVSRKREHMELTVRCHLAKDNHDAGTGLAARTIWELIKLVNLSTVHREYAALRALEYVDLCSKILAPRAPPAIPTESKTIRRTMEAYKVNEPQATAIHAALRTPGFSLIQGPPGTGKTSTIVGLVGAFIDGRPRAATQVAVGRPTDPGAAAPVAKVLLCAPSNAAVDEVAKRLKEGVRLMDGSLYVPKVVRIGADSAVDVAVKDVFIDELVERATSGNRSTSGTSEAQAKIQAVRAEIDSLRAERDIKQLEMDSIANNEYRRGEINLELRKIKTRIFDLSQQLDSEKDKAQQSRRTMDAEQRKMRLRILSEADVICSTLSGAGHDYMAQLPFDFETVIIDEAAQSIELSSLIPLKYGCTRCILVGDPLQLPPTVISTVASRSGYNRSLFVRVMERGPQAVHLLSIQYRMHPNISAFPSAAFYQSRLSDGPDMDKKTLQPWHANALFPPYAFLHVEGREQVGRHHSFTNPVEAATAAAIFDRLRRDYPGTDFSYRIGIVTPYKGQVGELKRTFRQRYGEEILTKISFNTVDVSPSLQGGVQDGTVLICGFQGQEKDIIILSCVRGGTADRGVGFLADTRRMNVALTRARSSIWILGDANKLRSNQYWGQLIADAEARNMFRKADVETFRTASFAPPVLQAAALTRIVKSKAAALEIHPAYALGVGQRTGPGPSLVAPTPPASSGAASPLIGSLKREGDSRANGNSDEHVAKKIKPGSPSASDGRGPPPNLGRPTMQAPVRVPVKRPPPSLFVPKKVRPQL</sequence>
<evidence type="ECO:0000313" key="13">
    <source>
        <dbReference type="Proteomes" id="UP000237144"/>
    </source>
</evidence>
<dbReference type="InterPro" id="IPR047187">
    <property type="entry name" value="SF1_C_Upf1"/>
</dbReference>
<evidence type="ECO:0000259" key="9">
    <source>
        <dbReference type="Pfam" id="PF13086"/>
    </source>
</evidence>
<dbReference type="GO" id="GO:0005694">
    <property type="term" value="C:chromosome"/>
    <property type="evidence" value="ECO:0007669"/>
    <property type="project" value="UniProtKB-ARBA"/>
</dbReference>
<evidence type="ECO:0000259" key="11">
    <source>
        <dbReference type="Pfam" id="PF23576"/>
    </source>
</evidence>
<dbReference type="InterPro" id="IPR041677">
    <property type="entry name" value="DNA2/NAM7_AAA_11"/>
</dbReference>
<feature type="compositionally biased region" description="Low complexity" evidence="7">
    <location>
        <begin position="1070"/>
        <end position="1082"/>
    </location>
</feature>
<evidence type="ECO:0000256" key="3">
    <source>
        <dbReference type="ARBA" id="ARBA00022801"/>
    </source>
</evidence>
<feature type="domain" description="DNA2/NAM7 helicase helicase" evidence="9">
    <location>
        <begin position="1375"/>
        <end position="1662"/>
    </location>
</feature>
<feature type="region of interest" description="Disordered" evidence="7">
    <location>
        <begin position="1002"/>
        <end position="1092"/>
    </location>
</feature>
<dbReference type="EMBL" id="PJQD01000014">
    <property type="protein sequence ID" value="POY75519.1"/>
    <property type="molecule type" value="Genomic_DNA"/>
</dbReference>
<accession>A0A2S5BFH0</accession>